<evidence type="ECO:0000256" key="3">
    <source>
        <dbReference type="ARBA" id="ARBA00022692"/>
    </source>
</evidence>
<accession>A0A1D8GAA8</accession>
<protein>
    <submittedName>
        <fullName evidence="8">Uncharacterized protein</fullName>
    </submittedName>
</protein>
<dbReference type="Proteomes" id="UP000095349">
    <property type="component" value="Chromosome"/>
</dbReference>
<dbReference type="Pfam" id="PF03631">
    <property type="entry name" value="Virul_fac_BrkB"/>
    <property type="match status" value="1"/>
</dbReference>
<name>A0A1D8GAA8_9ACTN</name>
<dbReference type="EMBL" id="CP017316">
    <property type="protein sequence ID" value="AOT62358.1"/>
    <property type="molecule type" value="Genomic_DNA"/>
</dbReference>
<feature type="transmembrane region" description="Helical" evidence="7">
    <location>
        <begin position="113"/>
        <end position="135"/>
    </location>
</feature>
<feature type="compositionally biased region" description="Basic and acidic residues" evidence="6">
    <location>
        <begin position="50"/>
        <end position="68"/>
    </location>
</feature>
<feature type="transmembrane region" description="Helical" evidence="7">
    <location>
        <begin position="262"/>
        <end position="281"/>
    </location>
</feature>
<gene>
    <name evidence="8" type="ORF">A4G23_05254</name>
</gene>
<evidence type="ECO:0000256" key="5">
    <source>
        <dbReference type="ARBA" id="ARBA00023136"/>
    </source>
</evidence>
<keyword evidence="3 7" id="KW-0812">Transmembrane</keyword>
<dbReference type="OrthoDB" id="9781030at2"/>
<comment type="subcellular location">
    <subcellularLocation>
        <location evidence="1">Cell membrane</location>
        <topology evidence="1">Multi-pass membrane protein</topology>
    </subcellularLocation>
</comment>
<keyword evidence="5 7" id="KW-0472">Membrane</keyword>
<evidence type="ECO:0000256" key="2">
    <source>
        <dbReference type="ARBA" id="ARBA00022475"/>
    </source>
</evidence>
<evidence type="ECO:0000313" key="8">
    <source>
        <dbReference type="EMBL" id="AOT62358.1"/>
    </source>
</evidence>
<evidence type="ECO:0000256" key="1">
    <source>
        <dbReference type="ARBA" id="ARBA00004651"/>
    </source>
</evidence>
<sequence length="381" mass="40775">MDSEHPHRPDDSPEAGRDPAGAPERRRTPGGTAPAETERAPAAAPGTGRARRDGSAPEDHRADGDPGAERAPSGTREPPEGPAHLPRRSWGAVLKRTGREFKRDDLTDRAAALTYYGVLAIFPALLALLSVLGLMGTSTIRPLIDNVATLAPGAVRDVLTSVLEQLEGGQGRAGIALVVGLAVALWSASGYVAAFMRASNAVYDIGEGRPAWKTLPVRLAVTVVLVVLLALIAVGMVFTGTLARRAGDVLGLGDTAVTVWNIAKWPVMVMLFSLIIALLYWAAPNVRRRFRWVVPGGLLAMLIWMAASAVFALYVANFSSYDRTYGSLAAVIVFLIWLWISNIALLLGLEFNAELERERAISAGHPPAAEPYAEPRDTRKL</sequence>
<keyword evidence="9" id="KW-1185">Reference proteome</keyword>
<keyword evidence="2" id="KW-1003">Cell membrane</keyword>
<dbReference type="InterPro" id="IPR017039">
    <property type="entry name" value="Virul_fac_BrkB"/>
</dbReference>
<feature type="transmembrane region" description="Helical" evidence="7">
    <location>
        <begin position="328"/>
        <end position="349"/>
    </location>
</feature>
<evidence type="ECO:0000256" key="4">
    <source>
        <dbReference type="ARBA" id="ARBA00022989"/>
    </source>
</evidence>
<evidence type="ECO:0000256" key="7">
    <source>
        <dbReference type="SAM" id="Phobius"/>
    </source>
</evidence>
<reference evidence="8 9" key="1">
    <citation type="submission" date="2016-09" db="EMBL/GenBank/DDBJ databases">
        <title>Streptomyces rubrolavendulae MJM4426 Genome sequencing and assembly.</title>
        <authorList>
            <person name="Kim J.-G."/>
        </authorList>
    </citation>
    <scope>NUCLEOTIDE SEQUENCE [LARGE SCALE GENOMIC DNA]</scope>
    <source>
        <strain evidence="8 9">MJM4426</strain>
    </source>
</reference>
<feature type="transmembrane region" description="Helical" evidence="7">
    <location>
        <begin position="293"/>
        <end position="316"/>
    </location>
</feature>
<evidence type="ECO:0000256" key="6">
    <source>
        <dbReference type="SAM" id="MobiDB-lite"/>
    </source>
</evidence>
<dbReference type="NCBIfam" id="TIGR00765">
    <property type="entry name" value="yihY_not_rbn"/>
    <property type="match status" value="1"/>
</dbReference>
<dbReference type="PATRIC" id="fig|285473.5.peg.5537"/>
<feature type="compositionally biased region" description="Basic and acidic residues" evidence="6">
    <location>
        <begin position="1"/>
        <end position="27"/>
    </location>
</feature>
<dbReference type="AlphaFoldDB" id="A0A1D8GAA8"/>
<dbReference type="PANTHER" id="PTHR30213">
    <property type="entry name" value="INNER MEMBRANE PROTEIN YHJD"/>
    <property type="match status" value="1"/>
</dbReference>
<dbReference type="STRING" id="285473.A4G23_05254"/>
<evidence type="ECO:0000313" key="9">
    <source>
        <dbReference type="Proteomes" id="UP000095349"/>
    </source>
</evidence>
<organism evidence="8 9">
    <name type="scientific">Streptomyces rubrolavendulae</name>
    <dbReference type="NCBI Taxonomy" id="285473"/>
    <lineage>
        <taxon>Bacteria</taxon>
        <taxon>Bacillati</taxon>
        <taxon>Actinomycetota</taxon>
        <taxon>Actinomycetes</taxon>
        <taxon>Kitasatosporales</taxon>
        <taxon>Streptomycetaceae</taxon>
        <taxon>Streptomyces</taxon>
    </lineage>
</organism>
<feature type="transmembrane region" description="Helical" evidence="7">
    <location>
        <begin position="173"/>
        <end position="196"/>
    </location>
</feature>
<dbReference type="PANTHER" id="PTHR30213:SF0">
    <property type="entry name" value="UPF0761 MEMBRANE PROTEIN YIHY"/>
    <property type="match status" value="1"/>
</dbReference>
<feature type="compositionally biased region" description="Low complexity" evidence="6">
    <location>
        <begin position="31"/>
        <end position="48"/>
    </location>
</feature>
<proteinExistence type="predicted"/>
<feature type="transmembrane region" description="Helical" evidence="7">
    <location>
        <begin position="217"/>
        <end position="242"/>
    </location>
</feature>
<dbReference type="GO" id="GO:0005886">
    <property type="term" value="C:plasma membrane"/>
    <property type="evidence" value="ECO:0007669"/>
    <property type="project" value="UniProtKB-SubCell"/>
</dbReference>
<feature type="region of interest" description="Disordered" evidence="6">
    <location>
        <begin position="1"/>
        <end position="91"/>
    </location>
</feature>
<dbReference type="KEGG" id="srn:A4G23_05254"/>
<keyword evidence="4 7" id="KW-1133">Transmembrane helix</keyword>